<dbReference type="EMBL" id="GECZ01001274">
    <property type="protein sequence ID" value="JAS68495.1"/>
    <property type="molecule type" value="Transcribed_RNA"/>
</dbReference>
<feature type="non-terminal residue" evidence="2">
    <location>
        <position position="1"/>
    </location>
</feature>
<evidence type="ECO:0000313" key="2">
    <source>
        <dbReference type="EMBL" id="JAS68495.1"/>
    </source>
</evidence>
<feature type="non-terminal residue" evidence="2">
    <location>
        <position position="325"/>
    </location>
</feature>
<feature type="region of interest" description="Disordered" evidence="1">
    <location>
        <begin position="303"/>
        <end position="325"/>
    </location>
</feature>
<reference evidence="2" key="1">
    <citation type="submission" date="2015-11" db="EMBL/GenBank/DDBJ databases">
        <title>De novo transcriptome assembly of four potential Pierce s Disease insect vectors from Arizona vineyards.</title>
        <authorList>
            <person name="Tassone E.E."/>
        </authorList>
    </citation>
    <scope>NUCLEOTIDE SEQUENCE</scope>
</reference>
<protein>
    <submittedName>
        <fullName evidence="2">Uncharacterized protein</fullName>
    </submittedName>
</protein>
<feature type="region of interest" description="Disordered" evidence="1">
    <location>
        <begin position="138"/>
        <end position="164"/>
    </location>
</feature>
<proteinExistence type="predicted"/>
<sequence>SQEQNKSDLKKLTILNVGKCGEAPTINKKNVPTEMVRSQIELSTGSFSQENLENYLQNANSKNSYMEVDIEQNLCIDELEVRSPKISEERNYVADKKLELQVDSSCANSNGRAESKVLCVNNEQINSQQIKIMKRDRDPDLHNNSSICSPERKRKCQDAGVQTSPGRMQSLIQDILKNIWGIEAEQKLAVICKGSNRKLHFDKDNLQSTTSTFQDRSCGKDDMKSALSKTMTQQTGSEDFDKQNARNSSENLSYSKKCLNDSDFVLGTENIDFSFSNILNKHCNKEALEIGNAIDSSSILKERSLLPNNDEEVDPDAPTQPYKTP</sequence>
<evidence type="ECO:0000256" key="1">
    <source>
        <dbReference type="SAM" id="MobiDB-lite"/>
    </source>
</evidence>
<dbReference type="AlphaFoldDB" id="A0A1B6H1E6"/>
<accession>A0A1B6H1E6</accession>
<gene>
    <name evidence="2" type="ORF">g.4249</name>
</gene>
<name>A0A1B6H1E6_9HEMI</name>
<organism evidence="2">
    <name type="scientific">Cuerna arida</name>
    <dbReference type="NCBI Taxonomy" id="1464854"/>
    <lineage>
        <taxon>Eukaryota</taxon>
        <taxon>Metazoa</taxon>
        <taxon>Ecdysozoa</taxon>
        <taxon>Arthropoda</taxon>
        <taxon>Hexapoda</taxon>
        <taxon>Insecta</taxon>
        <taxon>Pterygota</taxon>
        <taxon>Neoptera</taxon>
        <taxon>Paraneoptera</taxon>
        <taxon>Hemiptera</taxon>
        <taxon>Auchenorrhyncha</taxon>
        <taxon>Membracoidea</taxon>
        <taxon>Cicadellidae</taxon>
        <taxon>Cicadellinae</taxon>
        <taxon>Proconiini</taxon>
        <taxon>Cuerna</taxon>
    </lineage>
</organism>
<feature type="compositionally biased region" description="Polar residues" evidence="1">
    <location>
        <begin position="227"/>
        <end position="237"/>
    </location>
</feature>
<feature type="region of interest" description="Disordered" evidence="1">
    <location>
        <begin position="210"/>
        <end position="252"/>
    </location>
</feature>